<name>A0ABR3A7U0_9AGAR</name>
<dbReference type="PANTHER" id="PTHR10039">
    <property type="entry name" value="AMELOGENIN"/>
    <property type="match status" value="1"/>
</dbReference>
<proteinExistence type="predicted"/>
<evidence type="ECO:0000256" key="1">
    <source>
        <dbReference type="ARBA" id="ARBA00022737"/>
    </source>
</evidence>
<evidence type="ECO:0000313" key="5">
    <source>
        <dbReference type="Proteomes" id="UP001437256"/>
    </source>
</evidence>
<feature type="domain" description="NACHT" evidence="3">
    <location>
        <begin position="320"/>
        <end position="476"/>
    </location>
</feature>
<dbReference type="InterPro" id="IPR027417">
    <property type="entry name" value="P-loop_NTPase"/>
</dbReference>
<dbReference type="Proteomes" id="UP001437256">
    <property type="component" value="Unassembled WGS sequence"/>
</dbReference>
<dbReference type="InterPro" id="IPR007111">
    <property type="entry name" value="NACHT_NTPase"/>
</dbReference>
<keyword evidence="5" id="KW-1185">Reference proteome</keyword>
<comment type="caution">
    <text evidence="4">The sequence shown here is derived from an EMBL/GenBank/DDBJ whole genome shotgun (WGS) entry which is preliminary data.</text>
</comment>
<evidence type="ECO:0000313" key="4">
    <source>
        <dbReference type="EMBL" id="KAL0069733.1"/>
    </source>
</evidence>
<organism evidence="4 5">
    <name type="scientific">Marasmius tenuissimus</name>
    <dbReference type="NCBI Taxonomy" id="585030"/>
    <lineage>
        <taxon>Eukaryota</taxon>
        <taxon>Fungi</taxon>
        <taxon>Dikarya</taxon>
        <taxon>Basidiomycota</taxon>
        <taxon>Agaricomycotina</taxon>
        <taxon>Agaricomycetes</taxon>
        <taxon>Agaricomycetidae</taxon>
        <taxon>Agaricales</taxon>
        <taxon>Marasmiineae</taxon>
        <taxon>Marasmiaceae</taxon>
        <taxon>Marasmius</taxon>
    </lineage>
</organism>
<dbReference type="PROSITE" id="PS50837">
    <property type="entry name" value="NACHT"/>
    <property type="match status" value="1"/>
</dbReference>
<dbReference type="EMBL" id="JBBXMP010000010">
    <property type="protein sequence ID" value="KAL0069733.1"/>
    <property type="molecule type" value="Genomic_DNA"/>
</dbReference>
<gene>
    <name evidence="4" type="ORF">AAF712_003002</name>
</gene>
<protein>
    <recommendedName>
        <fullName evidence="3">NACHT domain-containing protein</fullName>
    </recommendedName>
</protein>
<evidence type="ECO:0000259" key="3">
    <source>
        <dbReference type="PROSITE" id="PS50837"/>
    </source>
</evidence>
<dbReference type="InterPro" id="IPR056884">
    <property type="entry name" value="NPHP3-like_N"/>
</dbReference>
<evidence type="ECO:0000256" key="2">
    <source>
        <dbReference type="SAM" id="MobiDB-lite"/>
    </source>
</evidence>
<reference evidence="4 5" key="1">
    <citation type="submission" date="2024-05" db="EMBL/GenBank/DDBJ databases">
        <title>A draft genome resource for the thread blight pathogen Marasmius tenuissimus strain MS-2.</title>
        <authorList>
            <person name="Yulfo-Soto G.E."/>
            <person name="Baruah I.K."/>
            <person name="Amoako-Attah I."/>
            <person name="Bukari Y."/>
            <person name="Meinhardt L.W."/>
            <person name="Bailey B.A."/>
            <person name="Cohen S.P."/>
        </authorList>
    </citation>
    <scope>NUCLEOTIDE SEQUENCE [LARGE SCALE GENOMIC DNA]</scope>
    <source>
        <strain evidence="4 5">MS-2</strain>
    </source>
</reference>
<feature type="compositionally biased region" description="Polar residues" evidence="2">
    <location>
        <begin position="22"/>
        <end position="32"/>
    </location>
</feature>
<keyword evidence="1" id="KW-0677">Repeat</keyword>
<feature type="region of interest" description="Disordered" evidence="2">
    <location>
        <begin position="80"/>
        <end position="99"/>
    </location>
</feature>
<dbReference type="Pfam" id="PF24883">
    <property type="entry name" value="NPHP3_N"/>
    <property type="match status" value="1"/>
</dbReference>
<feature type="region of interest" description="Disordered" evidence="2">
    <location>
        <begin position="1"/>
        <end position="67"/>
    </location>
</feature>
<dbReference type="PANTHER" id="PTHR10039:SF17">
    <property type="entry name" value="FUNGAL STAND N-TERMINAL GOODBYE DOMAIN-CONTAINING PROTEIN-RELATED"/>
    <property type="match status" value="1"/>
</dbReference>
<dbReference type="SUPFAM" id="SSF52540">
    <property type="entry name" value="P-loop containing nucleoside triphosphate hydrolases"/>
    <property type="match status" value="1"/>
</dbReference>
<feature type="compositionally biased region" description="Polar residues" evidence="2">
    <location>
        <begin position="49"/>
        <end position="61"/>
    </location>
</feature>
<accession>A0ABR3A7U0</accession>
<dbReference type="Gene3D" id="3.40.50.300">
    <property type="entry name" value="P-loop containing nucleotide triphosphate hydrolases"/>
    <property type="match status" value="1"/>
</dbReference>
<sequence>MPSSSKGSSFWKVESRGARAVSPTSLNASDPNISVLGPPILSKPLPRVASQTSRSIQQVGTPRSCPVASRSGLEVFALPLQPEDAPDPSGPEAEPQVSPRLAENLVTRGARMEGVTSTAKDIAAPVLGVLKSIEPVAEALQRLSRIHPIAELAMLTIFAVFKLVKAQYESDSAIVALHNAVVNTYEIAIKNEALSKDSRFDALFRTMVRQADECYLFISEYRSRRYLGEIHSPLHVSRKIQEFMEAFTQLERQFRGAEIDFTAVSLLKMRPVIETLDVKNKLERLKPPQDALGPLSHCLPGTRTQSFQSIRDWIFQGEESVLWVNGPAGSGKSSLMGTLHNRLLEMGFNSRLATFIRFDRDVYKDARVFVRTLAYRLALFDSRLGETIAERVAAQPQIVDDTDLSTQLRSLVLHPLQQHVKDMQTEGPIIILIDGLDECSRSDGTGTSFREQLLTLFQSNYLGAFPFLRVIIASRPVQDIKAKFTGKSHILSFPLDITSPENQADVRSFIDTKLQEISDHTSGFGELCHIHNAVEELSKRAAGLFMWASVAVSFLASYSRSRLKAIVDTDIPKTALEALDTLYKTTLEAVASERGDEDIKRDIRLVLGIIMAASTAAEWNPHFTPSILQSLLVHIKGEDGHQLEVDVVEVLDKLGSVLKHTDDDAGLQLLHVSFAEFLRDEERSASWYIDDRMHAGILAAACVSSVLSHIGENELAEEHRQEFIYTSSFWLDHCAPLSAQVVESTPGLYDGLLKMIRVYLVRWMYCHLAWKRRTWARWKHLDVFEALMADPQVMYSSTSKRFRNLTDTQLSRLSDDLSLKQLLSDAQVFMSVGFQASLRDQHWLAACFTWLCQHSSSDLYRCYVPAFVQMANGSNQHGRIVAAIKKNQSRYPPIVELGVSDVIEISGVPQDPVVRSEGDRE</sequence>